<dbReference type="GO" id="GO:0045087">
    <property type="term" value="P:innate immune response"/>
    <property type="evidence" value="ECO:0007669"/>
    <property type="project" value="TreeGrafter"/>
</dbReference>
<evidence type="ECO:0000259" key="2">
    <source>
        <dbReference type="PROSITE" id="PS50254"/>
    </source>
</evidence>
<accession>A0A6P8ZQ95</accession>
<dbReference type="SMART" id="SM00429">
    <property type="entry name" value="IPT"/>
    <property type="match status" value="1"/>
</dbReference>
<dbReference type="SUPFAM" id="SSF81296">
    <property type="entry name" value="E set domains"/>
    <property type="match status" value="1"/>
</dbReference>
<dbReference type="GO" id="GO:0002225">
    <property type="term" value="P:positive regulation of antimicrobial peptide production"/>
    <property type="evidence" value="ECO:0007669"/>
    <property type="project" value="UniProtKB-ARBA"/>
</dbReference>
<evidence type="ECO:0000313" key="3">
    <source>
        <dbReference type="Proteomes" id="UP000515158"/>
    </source>
</evidence>
<dbReference type="PROSITE" id="PS01204">
    <property type="entry name" value="REL_1"/>
    <property type="match status" value="1"/>
</dbReference>
<dbReference type="GO" id="GO:0048935">
    <property type="term" value="P:peripheral nervous system neuron development"/>
    <property type="evidence" value="ECO:0007669"/>
    <property type="project" value="UniProtKB-ARBA"/>
</dbReference>
<dbReference type="InterPro" id="IPR014756">
    <property type="entry name" value="Ig_E-set"/>
</dbReference>
<dbReference type="Gene3D" id="2.60.40.340">
    <property type="entry name" value="Rel homology domain (RHD), DNA-binding domain"/>
    <property type="match status" value="1"/>
</dbReference>
<dbReference type="Proteomes" id="UP000515158">
    <property type="component" value="Unplaced"/>
</dbReference>
<dbReference type="AlphaFoldDB" id="A0A6P8ZQ95"/>
<feature type="domain" description="RHD" evidence="2">
    <location>
        <begin position="57"/>
        <end position="237"/>
    </location>
</feature>
<dbReference type="InterPro" id="IPR011539">
    <property type="entry name" value="RHD_DNA_bind_dom"/>
</dbReference>
<dbReference type="InterPro" id="IPR002909">
    <property type="entry name" value="IPT_dom"/>
</dbReference>
<dbReference type="Pfam" id="PF00554">
    <property type="entry name" value="RHD_DNA_bind"/>
    <property type="match status" value="1"/>
</dbReference>
<feature type="region of interest" description="Disordered" evidence="1">
    <location>
        <begin position="485"/>
        <end position="505"/>
    </location>
</feature>
<dbReference type="InterPro" id="IPR032397">
    <property type="entry name" value="RHD_dimer"/>
</dbReference>
<dbReference type="PRINTS" id="PR00057">
    <property type="entry name" value="NFKBTNSCPFCT"/>
</dbReference>
<dbReference type="PANTHER" id="PTHR24169:SF25">
    <property type="entry name" value="DORSAL-RELATED IMMUNITY FACTOR DIF-RELATED"/>
    <property type="match status" value="1"/>
</dbReference>
<feature type="compositionally biased region" description="Gly residues" evidence="1">
    <location>
        <begin position="494"/>
        <end position="505"/>
    </location>
</feature>
<dbReference type="InterPro" id="IPR008967">
    <property type="entry name" value="p53-like_TF_DNA-bd_sf"/>
</dbReference>
<keyword evidence="3" id="KW-1185">Reference proteome</keyword>
<dbReference type="GO" id="GO:0038061">
    <property type="term" value="P:non-canonical NF-kappaB signal transduction"/>
    <property type="evidence" value="ECO:0007669"/>
    <property type="project" value="TreeGrafter"/>
</dbReference>
<dbReference type="GeneID" id="117647666"/>
<dbReference type="InterPro" id="IPR030492">
    <property type="entry name" value="RHD_CS"/>
</dbReference>
<feature type="region of interest" description="Disordered" evidence="1">
    <location>
        <begin position="380"/>
        <end position="468"/>
    </location>
</feature>
<evidence type="ECO:0000256" key="1">
    <source>
        <dbReference type="SAM" id="MobiDB-lite"/>
    </source>
</evidence>
<dbReference type="Gene3D" id="2.60.40.10">
    <property type="entry name" value="Immunoglobulins"/>
    <property type="match status" value="1"/>
</dbReference>
<dbReference type="CDD" id="cd01177">
    <property type="entry name" value="IPT_NFkappaB"/>
    <property type="match status" value="1"/>
</dbReference>
<dbReference type="GO" id="GO:0007249">
    <property type="term" value="P:canonical NF-kappaB signal transduction"/>
    <property type="evidence" value="ECO:0007669"/>
    <property type="project" value="TreeGrafter"/>
</dbReference>
<organism evidence="4">
    <name type="scientific">Thrips palmi</name>
    <name type="common">Melon thrips</name>
    <dbReference type="NCBI Taxonomy" id="161013"/>
    <lineage>
        <taxon>Eukaryota</taxon>
        <taxon>Metazoa</taxon>
        <taxon>Ecdysozoa</taxon>
        <taxon>Arthropoda</taxon>
        <taxon>Hexapoda</taxon>
        <taxon>Insecta</taxon>
        <taxon>Pterygota</taxon>
        <taxon>Neoptera</taxon>
        <taxon>Paraneoptera</taxon>
        <taxon>Thysanoptera</taxon>
        <taxon>Terebrantia</taxon>
        <taxon>Thripoidea</taxon>
        <taxon>Thripidae</taxon>
        <taxon>Thrips</taxon>
    </lineage>
</organism>
<feature type="compositionally biased region" description="Polar residues" evidence="1">
    <location>
        <begin position="390"/>
        <end position="419"/>
    </location>
</feature>
<evidence type="ECO:0000313" key="4">
    <source>
        <dbReference type="RefSeq" id="XP_034245464.1"/>
    </source>
</evidence>
<dbReference type="RefSeq" id="XP_034245464.1">
    <property type="nucleotide sequence ID" value="XM_034389573.1"/>
</dbReference>
<sequence length="619" mass="67335">MDPLGDEQLGNVGGMDGEPQLSANGLSDVLDVIGNDPDLAVTNSNTMSVAGRHRLSSETAHIVILEQPASKAMRFRYECEGRSAGSIPGVNSTPENKTFPTIQVVGYKGRAAVIVSCVTKDPPYRAHPHNLVGKEGCKKGVFSQQVHSNNNMIVSFSNLGIQCVKKRDIEEALRVREEIRVDPFGKGFAHRSQPTGIDLNAVRLCFQVFLEGPEPNTYTRALAPVVSDPIYDKKAMSDLVICKLSHASAPAIGGTEMILLCEKVAKEDIQVRFFEERDNEVKWEAYANFQPSQVHKQVAITFETPRYERIEFSEPVTVYIQLKRPSDGATSEPHIFEMIPVTGKRQRIDNSNKRHWGDDDSPLRNDRPHAALNELRIKQEPADRSPQMFYPSNLSPLYMGQGQSPQPTPINSPQMQVRRTPSPAEFKPNSPYMFTGHAYGAPSSQPTGLVGHPSSQPSPGPGPSPSITLQRNVLLAGGTCIPGASFSPDPLHGGPSGMQPGVGGGLQQGFPGMVDTVNMGHAMGGMPQPDYMHGNPSPLAYEQQGQTYTTLTNAMNGGGIQPYQNEPFSQHFPQGTVSFEQEVNSSDLVRPISNWDGNIGNLSDNISNINLTMSETGPS</sequence>
<dbReference type="GO" id="GO:0008063">
    <property type="term" value="P:Toll signaling pathway"/>
    <property type="evidence" value="ECO:0007669"/>
    <property type="project" value="UniProtKB-ARBA"/>
</dbReference>
<dbReference type="GO" id="GO:0035206">
    <property type="term" value="P:regulation of hemocyte proliferation"/>
    <property type="evidence" value="ECO:0007669"/>
    <property type="project" value="UniProtKB-ARBA"/>
</dbReference>
<dbReference type="PANTHER" id="PTHR24169">
    <property type="entry name" value="NUCLEAR FACTOR NF-KAPPA-B PROTEIN"/>
    <property type="match status" value="1"/>
</dbReference>
<dbReference type="SUPFAM" id="SSF49417">
    <property type="entry name" value="p53-like transcription factors"/>
    <property type="match status" value="1"/>
</dbReference>
<dbReference type="InterPro" id="IPR037059">
    <property type="entry name" value="RHD_DNA_bind_dom_sf"/>
</dbReference>
<dbReference type="Pfam" id="PF16179">
    <property type="entry name" value="RHD_dimer"/>
    <property type="match status" value="1"/>
</dbReference>
<dbReference type="InterPro" id="IPR033926">
    <property type="entry name" value="IPT_NFkappaB"/>
</dbReference>
<gene>
    <name evidence="4" type="primary">LOC117647666</name>
</gene>
<dbReference type="GO" id="GO:0001228">
    <property type="term" value="F:DNA-binding transcription activator activity, RNA polymerase II-specific"/>
    <property type="evidence" value="ECO:0007669"/>
    <property type="project" value="UniProtKB-ARBA"/>
</dbReference>
<feature type="region of interest" description="Disordered" evidence="1">
    <location>
        <begin position="1"/>
        <end position="21"/>
    </location>
</feature>
<dbReference type="GO" id="GO:0000978">
    <property type="term" value="F:RNA polymerase II cis-regulatory region sequence-specific DNA binding"/>
    <property type="evidence" value="ECO:0007669"/>
    <property type="project" value="TreeGrafter"/>
</dbReference>
<dbReference type="GO" id="GO:0034097">
    <property type="term" value="P:response to cytokine"/>
    <property type="evidence" value="ECO:0007669"/>
    <property type="project" value="TreeGrafter"/>
</dbReference>
<dbReference type="FunFam" id="2.60.40.340:FF:000006">
    <property type="entry name" value="Dorsal isoform 1-B"/>
    <property type="match status" value="1"/>
</dbReference>
<proteinExistence type="predicted"/>
<dbReference type="GO" id="GO:0005654">
    <property type="term" value="C:nucleoplasm"/>
    <property type="evidence" value="ECO:0007669"/>
    <property type="project" value="UniProtKB-ARBA"/>
</dbReference>
<protein>
    <submittedName>
        <fullName evidence="4">Embryonic polarity protein dorsal-like isoform X4</fullName>
    </submittedName>
</protein>
<dbReference type="PROSITE" id="PS50254">
    <property type="entry name" value="REL_2"/>
    <property type="match status" value="1"/>
</dbReference>
<name>A0A6P8ZQ95_THRPL</name>
<dbReference type="OrthoDB" id="7881762at2759"/>
<dbReference type="GO" id="GO:0005737">
    <property type="term" value="C:cytoplasm"/>
    <property type="evidence" value="ECO:0007669"/>
    <property type="project" value="InterPro"/>
</dbReference>
<dbReference type="GO" id="GO:0033554">
    <property type="term" value="P:cellular response to stress"/>
    <property type="evidence" value="ECO:0007669"/>
    <property type="project" value="TreeGrafter"/>
</dbReference>
<dbReference type="InterPro" id="IPR000451">
    <property type="entry name" value="NFkB/Dor"/>
</dbReference>
<dbReference type="InterPro" id="IPR013783">
    <property type="entry name" value="Ig-like_fold"/>
</dbReference>
<reference evidence="4" key="1">
    <citation type="submission" date="2025-08" db="UniProtKB">
        <authorList>
            <consortium name="RefSeq"/>
        </authorList>
    </citation>
    <scope>IDENTIFICATION</scope>
    <source>
        <tissue evidence="4">Total insect</tissue>
    </source>
</reference>
<feature type="region of interest" description="Disordered" evidence="1">
    <location>
        <begin position="346"/>
        <end position="367"/>
    </location>
</feature>
<dbReference type="FunFam" id="2.60.40.10:FF:000046">
    <property type="entry name" value="Nuclear factor NF-kappa-B p105 subunit"/>
    <property type="match status" value="1"/>
</dbReference>